<protein>
    <recommendedName>
        <fullName evidence="5 6">Dephospho-CoA kinase</fullName>
        <ecNumber evidence="5 6">2.7.1.24</ecNumber>
    </recommendedName>
    <alternativeName>
        <fullName evidence="5">Dephosphocoenzyme A kinase</fullName>
    </alternativeName>
</protein>
<evidence type="ECO:0000256" key="3">
    <source>
        <dbReference type="ARBA" id="ARBA00022840"/>
    </source>
</evidence>
<dbReference type="UniPathway" id="UPA00241">
    <property type="reaction ID" value="UER00356"/>
</dbReference>
<keyword evidence="8" id="KW-1185">Reference proteome</keyword>
<dbReference type="CDD" id="cd02022">
    <property type="entry name" value="DPCK"/>
    <property type="match status" value="1"/>
</dbReference>
<feature type="binding site" evidence="5">
    <location>
        <begin position="11"/>
        <end position="16"/>
    </location>
    <ligand>
        <name>ATP</name>
        <dbReference type="ChEBI" id="CHEBI:30616"/>
    </ligand>
</feature>
<keyword evidence="5" id="KW-0963">Cytoplasm</keyword>
<dbReference type="PROSITE" id="PS51219">
    <property type="entry name" value="DPCK"/>
    <property type="match status" value="1"/>
</dbReference>
<dbReference type="Pfam" id="PF01121">
    <property type="entry name" value="CoaE"/>
    <property type="match status" value="1"/>
</dbReference>
<comment type="caution">
    <text evidence="7">The sequence shown here is derived from an EMBL/GenBank/DDBJ whole genome shotgun (WGS) entry which is preliminary data.</text>
</comment>
<dbReference type="RefSeq" id="WP_165269133.1">
    <property type="nucleotide sequence ID" value="NZ_JAALLS010000013.1"/>
</dbReference>
<dbReference type="Proteomes" id="UP000479132">
    <property type="component" value="Unassembled WGS sequence"/>
</dbReference>
<comment type="catalytic activity">
    <reaction evidence="5">
        <text>3'-dephospho-CoA + ATP = ADP + CoA + H(+)</text>
        <dbReference type="Rhea" id="RHEA:18245"/>
        <dbReference type="ChEBI" id="CHEBI:15378"/>
        <dbReference type="ChEBI" id="CHEBI:30616"/>
        <dbReference type="ChEBI" id="CHEBI:57287"/>
        <dbReference type="ChEBI" id="CHEBI:57328"/>
        <dbReference type="ChEBI" id="CHEBI:456216"/>
        <dbReference type="EC" id="2.7.1.24"/>
    </reaction>
</comment>
<dbReference type="GO" id="GO:0015937">
    <property type="term" value="P:coenzyme A biosynthetic process"/>
    <property type="evidence" value="ECO:0007669"/>
    <property type="project" value="UniProtKB-UniRule"/>
</dbReference>
<accession>A0A6M1TK10</accession>
<keyword evidence="5 7" id="KW-0418">Kinase</keyword>
<dbReference type="EC" id="2.7.1.24" evidence="5 6"/>
<gene>
    <name evidence="5" type="primary">coaE</name>
    <name evidence="7" type="ORF">G3569_11175</name>
</gene>
<evidence type="ECO:0000313" key="8">
    <source>
        <dbReference type="Proteomes" id="UP000479132"/>
    </source>
</evidence>
<dbReference type="NCBIfam" id="TIGR00152">
    <property type="entry name" value="dephospho-CoA kinase"/>
    <property type="match status" value="1"/>
</dbReference>
<comment type="pathway">
    <text evidence="5">Cofactor biosynthesis; coenzyme A biosynthesis; CoA from (R)-pantothenate: step 5/5.</text>
</comment>
<comment type="subcellular location">
    <subcellularLocation>
        <location evidence="5">Cytoplasm</location>
    </subcellularLocation>
</comment>
<evidence type="ECO:0000256" key="5">
    <source>
        <dbReference type="HAMAP-Rule" id="MF_00376"/>
    </source>
</evidence>
<dbReference type="Gene3D" id="3.40.50.300">
    <property type="entry name" value="P-loop containing nucleotide triphosphate hydrolases"/>
    <property type="match status" value="1"/>
</dbReference>
<evidence type="ECO:0000256" key="4">
    <source>
        <dbReference type="ARBA" id="ARBA00022993"/>
    </source>
</evidence>
<organism evidence="7 8">
    <name type="scientific">Fodinibius halophilus</name>
    <dbReference type="NCBI Taxonomy" id="1736908"/>
    <lineage>
        <taxon>Bacteria</taxon>
        <taxon>Pseudomonadati</taxon>
        <taxon>Balneolota</taxon>
        <taxon>Balneolia</taxon>
        <taxon>Balneolales</taxon>
        <taxon>Balneolaceae</taxon>
        <taxon>Fodinibius</taxon>
    </lineage>
</organism>
<dbReference type="AlphaFoldDB" id="A0A6M1TK10"/>
<keyword evidence="2 5" id="KW-0547">Nucleotide-binding</keyword>
<comment type="similarity">
    <text evidence="1 5">Belongs to the CoaE family.</text>
</comment>
<keyword evidence="4 5" id="KW-0173">Coenzyme A biosynthesis</keyword>
<dbReference type="InterPro" id="IPR027417">
    <property type="entry name" value="P-loop_NTPase"/>
</dbReference>
<sequence length="207" mass="23206">MVTVGVTGGIGSGKSTVCEIWSQMGAYILNADDLAKELMVSKPEIRDELVQTFGAEAFADDGSLNRKYLAKEAFERDRVDELNAIVHPQIPGAAQEKMAIAEQEGYEVFVYEAALLLENLEPGALDFIVLVLADEQQRLERVQERDESSAEDIRQRMAKQRNFEESTDKADIIIRNNGTLKELKKKAEIVYEKFLPLSGKNENNSHK</sequence>
<evidence type="ECO:0000256" key="6">
    <source>
        <dbReference type="NCBIfam" id="TIGR00152"/>
    </source>
</evidence>
<evidence type="ECO:0000256" key="1">
    <source>
        <dbReference type="ARBA" id="ARBA00009018"/>
    </source>
</evidence>
<keyword evidence="5 7" id="KW-0808">Transferase</keyword>
<reference evidence="7 8" key="1">
    <citation type="submission" date="2020-02" db="EMBL/GenBank/DDBJ databases">
        <title>Aliifodinibius halophilus 2W32, complete genome.</title>
        <authorList>
            <person name="Li Y."/>
            <person name="Wu S."/>
        </authorList>
    </citation>
    <scope>NUCLEOTIDE SEQUENCE [LARGE SCALE GENOMIC DNA]</scope>
    <source>
        <strain evidence="7 8">2W32</strain>
    </source>
</reference>
<dbReference type="HAMAP" id="MF_00376">
    <property type="entry name" value="Dephospho_CoA_kinase"/>
    <property type="match status" value="1"/>
</dbReference>
<dbReference type="SUPFAM" id="SSF52540">
    <property type="entry name" value="P-loop containing nucleoside triphosphate hydrolases"/>
    <property type="match status" value="1"/>
</dbReference>
<dbReference type="PANTHER" id="PTHR10695:SF46">
    <property type="entry name" value="BIFUNCTIONAL COENZYME A SYNTHASE-RELATED"/>
    <property type="match status" value="1"/>
</dbReference>
<dbReference type="GO" id="GO:0004140">
    <property type="term" value="F:dephospho-CoA kinase activity"/>
    <property type="evidence" value="ECO:0007669"/>
    <property type="project" value="UniProtKB-UniRule"/>
</dbReference>
<name>A0A6M1TK10_9BACT</name>
<dbReference type="InterPro" id="IPR001977">
    <property type="entry name" value="Depp_CoAkinase"/>
</dbReference>
<dbReference type="PANTHER" id="PTHR10695">
    <property type="entry name" value="DEPHOSPHO-COA KINASE-RELATED"/>
    <property type="match status" value="1"/>
</dbReference>
<proteinExistence type="inferred from homology"/>
<dbReference type="EMBL" id="JAALLS010000013">
    <property type="protein sequence ID" value="NGP88920.1"/>
    <property type="molecule type" value="Genomic_DNA"/>
</dbReference>
<dbReference type="GO" id="GO:0005737">
    <property type="term" value="C:cytoplasm"/>
    <property type="evidence" value="ECO:0007669"/>
    <property type="project" value="UniProtKB-SubCell"/>
</dbReference>
<evidence type="ECO:0000313" key="7">
    <source>
        <dbReference type="EMBL" id="NGP88920.1"/>
    </source>
</evidence>
<dbReference type="GO" id="GO:0005524">
    <property type="term" value="F:ATP binding"/>
    <property type="evidence" value="ECO:0007669"/>
    <property type="project" value="UniProtKB-UniRule"/>
</dbReference>
<keyword evidence="3 5" id="KW-0067">ATP-binding</keyword>
<comment type="function">
    <text evidence="5">Catalyzes the phosphorylation of the 3'-hydroxyl group of dephosphocoenzyme A to form coenzyme A.</text>
</comment>
<evidence type="ECO:0000256" key="2">
    <source>
        <dbReference type="ARBA" id="ARBA00022741"/>
    </source>
</evidence>